<accession>A0A8E5ML83</accession>
<protein>
    <submittedName>
        <fullName evidence="2">Uncharacterized protein</fullName>
    </submittedName>
</protein>
<reference evidence="2" key="1">
    <citation type="submission" date="2020-03" db="EMBL/GenBank/DDBJ databases">
        <title>A mixture of massive structural variations and highly conserved coding sequences in Ustilaginoidea virens genome.</title>
        <authorList>
            <person name="Zhang K."/>
            <person name="Zhao Z."/>
            <person name="Zhang Z."/>
            <person name="Li Y."/>
            <person name="Hsiang T."/>
            <person name="Sun W."/>
        </authorList>
    </citation>
    <scope>NUCLEOTIDE SEQUENCE</scope>
    <source>
        <strain evidence="2">UV-8b</strain>
    </source>
</reference>
<feature type="transmembrane region" description="Helical" evidence="1">
    <location>
        <begin position="114"/>
        <end position="131"/>
    </location>
</feature>
<feature type="transmembrane region" description="Helical" evidence="1">
    <location>
        <begin position="60"/>
        <end position="79"/>
    </location>
</feature>
<keyword evidence="1" id="KW-0812">Transmembrane</keyword>
<dbReference type="RefSeq" id="XP_043001660.1">
    <property type="nucleotide sequence ID" value="XM_043145725.1"/>
</dbReference>
<dbReference type="KEGG" id="uvi:66069005"/>
<name>A0A8E5ML83_USTVR</name>
<sequence length="211" mass="22868">MTVLALRPCVASLFSQQRPRGERLRWKPTPFWWPVVGNPLRPAGSTAVFSLISLWFRMEVYVYSSIVCIACLILSPPFLHLIHRHSFQPTPPSIHFLAGRAAFFFRKTIDNNPVCLPLILFSPSILAAYLAKINMKFSLVPAVFAAALVVHAAPIREAGEASKREFNMGGLPFGSVLGSGTPQDAAQGAVAKVFGLGDLALNGPASLIGRS</sequence>
<organism evidence="2 3">
    <name type="scientific">Ustilaginoidea virens</name>
    <name type="common">Rice false smut fungus</name>
    <name type="synonym">Villosiclava virens</name>
    <dbReference type="NCBI Taxonomy" id="1159556"/>
    <lineage>
        <taxon>Eukaryota</taxon>
        <taxon>Fungi</taxon>
        <taxon>Dikarya</taxon>
        <taxon>Ascomycota</taxon>
        <taxon>Pezizomycotina</taxon>
        <taxon>Sordariomycetes</taxon>
        <taxon>Hypocreomycetidae</taxon>
        <taxon>Hypocreales</taxon>
        <taxon>Clavicipitaceae</taxon>
        <taxon>Ustilaginoidea</taxon>
    </lineage>
</organism>
<keyword evidence="1" id="KW-0472">Membrane</keyword>
<gene>
    <name evidence="2" type="ORF">UV8b_08228</name>
</gene>
<feature type="transmembrane region" description="Helical" evidence="1">
    <location>
        <begin position="137"/>
        <end position="155"/>
    </location>
</feature>
<evidence type="ECO:0000313" key="2">
    <source>
        <dbReference type="EMBL" id="QUC23987.1"/>
    </source>
</evidence>
<dbReference type="AlphaFoldDB" id="A0A8E5ML83"/>
<dbReference type="GeneID" id="66069005"/>
<keyword evidence="3" id="KW-1185">Reference proteome</keyword>
<dbReference type="EMBL" id="CP072759">
    <property type="protein sequence ID" value="QUC23987.1"/>
    <property type="molecule type" value="Genomic_DNA"/>
</dbReference>
<dbReference type="Proteomes" id="UP000027002">
    <property type="component" value="Chromosome 7"/>
</dbReference>
<evidence type="ECO:0000256" key="1">
    <source>
        <dbReference type="SAM" id="Phobius"/>
    </source>
</evidence>
<proteinExistence type="predicted"/>
<keyword evidence="1" id="KW-1133">Transmembrane helix</keyword>
<evidence type="ECO:0000313" key="3">
    <source>
        <dbReference type="Proteomes" id="UP000027002"/>
    </source>
</evidence>